<evidence type="ECO:0000256" key="2">
    <source>
        <dbReference type="SAM" id="Phobius"/>
    </source>
</evidence>
<dbReference type="Pfam" id="PF06808">
    <property type="entry name" value="DctM"/>
    <property type="match status" value="1"/>
</dbReference>
<dbReference type="EMBL" id="FNTX01000001">
    <property type="protein sequence ID" value="SEE20044.1"/>
    <property type="molecule type" value="Genomic_DNA"/>
</dbReference>
<feature type="transmembrane region" description="Helical" evidence="2">
    <location>
        <begin position="198"/>
        <end position="225"/>
    </location>
</feature>
<keyword evidence="2" id="KW-0812">Transmembrane</keyword>
<dbReference type="RefSeq" id="WP_089772587.1">
    <property type="nucleotide sequence ID" value="NZ_FNTX01000001.1"/>
</dbReference>
<protein>
    <submittedName>
        <fullName evidence="4">TRAP transporter, 4TM/12TM fusion protein</fullName>
    </submittedName>
</protein>
<feature type="transmembrane region" description="Helical" evidence="2">
    <location>
        <begin position="446"/>
        <end position="470"/>
    </location>
</feature>
<reference evidence="5" key="1">
    <citation type="submission" date="2016-10" db="EMBL/GenBank/DDBJ databases">
        <authorList>
            <person name="Varghese N."/>
            <person name="Submissions S."/>
        </authorList>
    </citation>
    <scope>NUCLEOTIDE SEQUENCE [LARGE SCALE GENOMIC DNA]</scope>
    <source>
        <strain evidence="5">DSM 21368</strain>
    </source>
</reference>
<evidence type="ECO:0000313" key="4">
    <source>
        <dbReference type="EMBL" id="SEE20044.1"/>
    </source>
</evidence>
<evidence type="ECO:0000256" key="1">
    <source>
        <dbReference type="SAM" id="MobiDB-lite"/>
    </source>
</evidence>
<dbReference type="STRING" id="648782.SAMN04488554_1781"/>
<feature type="transmembrane region" description="Helical" evidence="2">
    <location>
        <begin position="416"/>
        <end position="434"/>
    </location>
</feature>
<keyword evidence="2" id="KW-0472">Membrane</keyword>
<organism evidence="4 5">
    <name type="scientific">Ruania alba</name>
    <dbReference type="NCBI Taxonomy" id="648782"/>
    <lineage>
        <taxon>Bacteria</taxon>
        <taxon>Bacillati</taxon>
        <taxon>Actinomycetota</taxon>
        <taxon>Actinomycetes</taxon>
        <taxon>Micrococcales</taxon>
        <taxon>Ruaniaceae</taxon>
        <taxon>Ruania</taxon>
    </lineage>
</organism>
<feature type="transmembrane region" description="Helical" evidence="2">
    <location>
        <begin position="504"/>
        <end position="526"/>
    </location>
</feature>
<feature type="transmembrane region" description="Helical" evidence="2">
    <location>
        <begin position="82"/>
        <end position="102"/>
    </location>
</feature>
<dbReference type="PANTHER" id="PTHR43849">
    <property type="entry name" value="BLL3936 PROTEIN"/>
    <property type="match status" value="1"/>
</dbReference>
<feature type="compositionally biased region" description="Polar residues" evidence="1">
    <location>
        <begin position="649"/>
        <end position="665"/>
    </location>
</feature>
<feature type="transmembrane region" description="Helical" evidence="2">
    <location>
        <begin position="567"/>
        <end position="588"/>
    </location>
</feature>
<dbReference type="AlphaFoldDB" id="A0A1H5GWZ6"/>
<feature type="transmembrane region" description="Helical" evidence="2">
    <location>
        <begin position="477"/>
        <end position="498"/>
    </location>
</feature>
<feature type="domain" description="TRAP C4-dicarboxylate transport system permease DctM subunit" evidence="3">
    <location>
        <begin position="130"/>
        <end position="561"/>
    </location>
</feature>
<evidence type="ECO:0000313" key="5">
    <source>
        <dbReference type="Proteomes" id="UP000199220"/>
    </source>
</evidence>
<feature type="region of interest" description="Disordered" evidence="1">
    <location>
        <begin position="637"/>
        <end position="665"/>
    </location>
</feature>
<dbReference type="NCBIfam" id="TIGR02123">
    <property type="entry name" value="TRAP_fused"/>
    <property type="match status" value="1"/>
</dbReference>
<accession>A0A1H5GWZ6</accession>
<feature type="transmembrane region" description="Helical" evidence="2">
    <location>
        <begin position="12"/>
        <end position="31"/>
    </location>
</feature>
<feature type="transmembrane region" description="Helical" evidence="2">
    <location>
        <begin position="311"/>
        <end position="331"/>
    </location>
</feature>
<feature type="transmembrane region" description="Helical" evidence="2">
    <location>
        <begin position="538"/>
        <end position="561"/>
    </location>
</feature>
<dbReference type="OrthoDB" id="9759894at2"/>
<proteinExistence type="predicted"/>
<feature type="transmembrane region" description="Helical" evidence="2">
    <location>
        <begin position="600"/>
        <end position="629"/>
    </location>
</feature>
<feature type="transmembrane region" description="Helical" evidence="2">
    <location>
        <begin position="140"/>
        <end position="158"/>
    </location>
</feature>
<gene>
    <name evidence="4" type="ORF">SAMN04488554_1781</name>
</gene>
<evidence type="ECO:0000259" key="3">
    <source>
        <dbReference type="Pfam" id="PF06808"/>
    </source>
</evidence>
<sequence length="665" mass="70454">MVTDGYRQFLRPVAVLAIAWSVFQLYAAAAGAPHAMVFRPVHVAIGMALVFAIHPFRRSYRRRVSDHSDEGETPSGRRAPRWATASDIVLTLASLAIGAYYVLNSQRISERVTFIDEVTAGDQIVAIALLIVVLEACRRVVGPSLSIVALIFLAYQLWGDQLAGVLRHRGLDFERFVDLQMLSPQGLFGVPVGVSADYVFYFILFAAFLEVSGGGKLFIDLALAVTGRARGGPAKAAMLGSALMGSINGSAVANVVGTGVFTIPLMKRTGYKAKFAAAVEALASTGGQVLPPVMGAGAFIMAQMLGWDYRAVALAALIPAVLYFVAGYFMVHKEAQREDLRPISADERTPMAEVVRRIHLLLPLILLVALILSGRSLMSSAFLAIAAVVVISFLRRATWFTPAAILKALQIGAQRAVNVALPTAVAGIIVGVIVQTNLGLRFTELVLLLSGGYLVLALIITMIGSIVLGLGMPTTSAYIMAAVLLTPPLIELGLPPIAAHLFVFYFACMSMITPPVALAAFAAAGIAGSPLHQTGLTAFRISLAAYLIPFAFALSPALLLQDGPWRAVWFATTAALGVYALAAAVIGYQSRILSGWQRAVFFVLAIALIYPGEIASAIAAAGLVVAVVLTRASATRNPGDAVEPELSPTPDQQNAFEQVSNGKEN</sequence>
<dbReference type="PANTHER" id="PTHR43849:SF2">
    <property type="entry name" value="BLL3936 PROTEIN"/>
    <property type="match status" value="1"/>
</dbReference>
<feature type="transmembrane region" description="Helical" evidence="2">
    <location>
        <begin position="37"/>
        <end position="56"/>
    </location>
</feature>
<feature type="transmembrane region" description="Helical" evidence="2">
    <location>
        <begin position="354"/>
        <end position="372"/>
    </location>
</feature>
<feature type="transmembrane region" description="Helical" evidence="2">
    <location>
        <begin position="237"/>
        <end position="263"/>
    </location>
</feature>
<name>A0A1H5GWZ6_9MICO</name>
<dbReference type="InterPro" id="IPR011853">
    <property type="entry name" value="TRAP_DctM-Dct_fused"/>
</dbReference>
<keyword evidence="2" id="KW-1133">Transmembrane helix</keyword>
<keyword evidence="5" id="KW-1185">Reference proteome</keyword>
<feature type="transmembrane region" description="Helical" evidence="2">
    <location>
        <begin position="114"/>
        <end position="133"/>
    </location>
</feature>
<dbReference type="InterPro" id="IPR010656">
    <property type="entry name" value="DctM"/>
</dbReference>
<dbReference type="Proteomes" id="UP000199220">
    <property type="component" value="Unassembled WGS sequence"/>
</dbReference>